<evidence type="ECO:0000313" key="2">
    <source>
        <dbReference type="EMBL" id="MFC6362701.1"/>
    </source>
</evidence>
<organism evidence="2 3">
    <name type="scientific">Tatumella punctata</name>
    <dbReference type="NCBI Taxonomy" id="399969"/>
    <lineage>
        <taxon>Bacteria</taxon>
        <taxon>Pseudomonadati</taxon>
        <taxon>Pseudomonadota</taxon>
        <taxon>Gammaproteobacteria</taxon>
        <taxon>Enterobacterales</taxon>
        <taxon>Erwiniaceae</taxon>
        <taxon>Tatumella</taxon>
    </lineage>
</organism>
<accession>A0ABW1VSA9</accession>
<dbReference type="Proteomes" id="UP001596215">
    <property type="component" value="Unassembled WGS sequence"/>
</dbReference>
<sequence length="185" mass="20808">MSPAIKLLVMIVACLPLAGVAGQYLINPQLSHLELYWQMIGVREYHARLSAVQGEINFDQQQDSQIRLQARLPIAALDANNWLLTRALKSAAFFDQEKYPEAVFSSNRMVALPDGRYRVFGSLQIKNVRKSLILFAQQRRVSAQRIRLSAQTTLSRRSFAMGQYPVIVSDPIRVDIVLYADSTGG</sequence>
<dbReference type="Gene3D" id="2.40.128.110">
    <property type="entry name" value="Lipid/polyisoprenoid-binding, YceI-like"/>
    <property type="match status" value="1"/>
</dbReference>
<dbReference type="PANTHER" id="PTHR34406">
    <property type="entry name" value="PROTEIN YCEI"/>
    <property type="match status" value="1"/>
</dbReference>
<dbReference type="InterPro" id="IPR036761">
    <property type="entry name" value="TTHA0802/YceI-like_sf"/>
</dbReference>
<dbReference type="SMART" id="SM00867">
    <property type="entry name" value="YceI"/>
    <property type="match status" value="1"/>
</dbReference>
<evidence type="ECO:0000259" key="1">
    <source>
        <dbReference type="SMART" id="SM00867"/>
    </source>
</evidence>
<dbReference type="PANTHER" id="PTHR34406:SF1">
    <property type="entry name" value="PROTEIN YCEI"/>
    <property type="match status" value="1"/>
</dbReference>
<dbReference type="SUPFAM" id="SSF101874">
    <property type="entry name" value="YceI-like"/>
    <property type="match status" value="1"/>
</dbReference>
<reference evidence="3" key="1">
    <citation type="journal article" date="2019" name="Int. J. Syst. Evol. Microbiol.">
        <title>The Global Catalogue of Microorganisms (GCM) 10K type strain sequencing project: providing services to taxonomists for standard genome sequencing and annotation.</title>
        <authorList>
            <consortium name="The Broad Institute Genomics Platform"/>
            <consortium name="The Broad Institute Genome Sequencing Center for Infectious Disease"/>
            <person name="Wu L."/>
            <person name="Ma J."/>
        </authorList>
    </citation>
    <scope>NUCLEOTIDE SEQUENCE [LARGE SCALE GENOMIC DNA]</scope>
    <source>
        <strain evidence="3">CGMCC 4.1530</strain>
    </source>
</reference>
<dbReference type="RefSeq" id="WP_212708600.1">
    <property type="nucleotide sequence ID" value="NZ_BAAAFW010000014.1"/>
</dbReference>
<name>A0ABW1VSA9_9GAMM</name>
<keyword evidence="3" id="KW-1185">Reference proteome</keyword>
<evidence type="ECO:0000313" key="3">
    <source>
        <dbReference type="Proteomes" id="UP001596215"/>
    </source>
</evidence>
<dbReference type="EMBL" id="JBHSUC010000014">
    <property type="protein sequence ID" value="MFC6362701.1"/>
    <property type="molecule type" value="Genomic_DNA"/>
</dbReference>
<feature type="domain" description="Lipid/polyisoprenoid-binding YceI-like" evidence="1">
    <location>
        <begin position="23"/>
        <end position="179"/>
    </location>
</feature>
<dbReference type="InterPro" id="IPR007372">
    <property type="entry name" value="Lipid/polyisoprenoid-bd_YceI"/>
</dbReference>
<dbReference type="Pfam" id="PF04264">
    <property type="entry name" value="YceI"/>
    <property type="match status" value="1"/>
</dbReference>
<comment type="caution">
    <text evidence="2">The sequence shown here is derived from an EMBL/GenBank/DDBJ whole genome shotgun (WGS) entry which is preliminary data.</text>
</comment>
<gene>
    <name evidence="2" type="ORF">ACFP73_11445</name>
</gene>
<proteinExistence type="predicted"/>
<protein>
    <submittedName>
        <fullName evidence="2">YceI family protein</fullName>
    </submittedName>
</protein>